<comment type="similarity">
    <text evidence="2">Belongs to the membrane fusion protein (MFP) (TC 8.A.1) family.</text>
</comment>
<dbReference type="GO" id="GO:0022857">
    <property type="term" value="F:transmembrane transporter activity"/>
    <property type="evidence" value="ECO:0007669"/>
    <property type="project" value="InterPro"/>
</dbReference>
<dbReference type="KEGG" id="amuc:Pan181_31360"/>
<feature type="domain" description="Multidrug resistance protein MdtA-like beta-barrel" evidence="8">
    <location>
        <begin position="207"/>
        <end position="295"/>
    </location>
</feature>
<dbReference type="InterPro" id="IPR058627">
    <property type="entry name" value="MdtA-like_C"/>
</dbReference>
<accession>A0A518AQD3</accession>
<reference evidence="10 11" key="1">
    <citation type="submission" date="2019-02" db="EMBL/GenBank/DDBJ databases">
        <title>Deep-cultivation of Planctomycetes and their phenomic and genomic characterization uncovers novel biology.</title>
        <authorList>
            <person name="Wiegand S."/>
            <person name="Jogler M."/>
            <person name="Boedeker C."/>
            <person name="Pinto D."/>
            <person name="Vollmers J."/>
            <person name="Rivas-Marin E."/>
            <person name="Kohn T."/>
            <person name="Peeters S.H."/>
            <person name="Heuer A."/>
            <person name="Rast P."/>
            <person name="Oberbeckmann S."/>
            <person name="Bunk B."/>
            <person name="Jeske O."/>
            <person name="Meyerdierks A."/>
            <person name="Storesund J.E."/>
            <person name="Kallscheuer N."/>
            <person name="Luecker S."/>
            <person name="Lage O.M."/>
            <person name="Pohl T."/>
            <person name="Merkel B.J."/>
            <person name="Hornburger P."/>
            <person name="Mueller R.-W."/>
            <person name="Bruemmer F."/>
            <person name="Labrenz M."/>
            <person name="Spormann A.M."/>
            <person name="Op den Camp H."/>
            <person name="Overmann J."/>
            <person name="Amann R."/>
            <person name="Jetten M.S.M."/>
            <person name="Mascher T."/>
            <person name="Medema M.H."/>
            <person name="Devos D.P."/>
            <person name="Kaster A.-K."/>
            <person name="Ovreas L."/>
            <person name="Rohde M."/>
            <person name="Galperin M.Y."/>
            <person name="Jogler C."/>
        </authorList>
    </citation>
    <scope>NUCLEOTIDE SEQUENCE [LARGE SCALE GENOMIC DNA]</scope>
    <source>
        <strain evidence="10 11">Pan181</strain>
    </source>
</reference>
<feature type="chain" id="PRO_5021851306" evidence="5">
    <location>
        <begin position="27"/>
        <end position="411"/>
    </location>
</feature>
<protein>
    <submittedName>
        <fullName evidence="10">Efflux pump periplasmic linker BepF</fullName>
    </submittedName>
</protein>
<dbReference type="GO" id="GO:0030313">
    <property type="term" value="C:cell envelope"/>
    <property type="evidence" value="ECO:0007669"/>
    <property type="project" value="UniProtKB-SubCell"/>
</dbReference>
<feature type="region of interest" description="Disordered" evidence="4">
    <location>
        <begin position="362"/>
        <end position="411"/>
    </location>
</feature>
<dbReference type="Proteomes" id="UP000315750">
    <property type="component" value="Chromosome"/>
</dbReference>
<proteinExistence type="inferred from homology"/>
<feature type="compositionally biased region" description="Acidic residues" evidence="4">
    <location>
        <begin position="395"/>
        <end position="405"/>
    </location>
</feature>
<dbReference type="FunFam" id="2.40.420.20:FF:000001">
    <property type="entry name" value="Efflux RND transporter periplasmic adaptor subunit"/>
    <property type="match status" value="1"/>
</dbReference>
<dbReference type="SUPFAM" id="SSF111369">
    <property type="entry name" value="HlyD-like secretion proteins"/>
    <property type="match status" value="1"/>
</dbReference>
<dbReference type="Pfam" id="PF25917">
    <property type="entry name" value="BSH_RND"/>
    <property type="match status" value="1"/>
</dbReference>
<dbReference type="GO" id="GO:0005886">
    <property type="term" value="C:plasma membrane"/>
    <property type="evidence" value="ECO:0007669"/>
    <property type="project" value="TreeGrafter"/>
</dbReference>
<dbReference type="Pfam" id="PF25944">
    <property type="entry name" value="Beta-barrel_RND"/>
    <property type="match status" value="1"/>
</dbReference>
<organism evidence="10 11">
    <name type="scientific">Aeoliella mucimassa</name>
    <dbReference type="NCBI Taxonomy" id="2527972"/>
    <lineage>
        <taxon>Bacteria</taxon>
        <taxon>Pseudomonadati</taxon>
        <taxon>Planctomycetota</taxon>
        <taxon>Planctomycetia</taxon>
        <taxon>Pirellulales</taxon>
        <taxon>Lacipirellulaceae</taxon>
        <taxon>Aeoliella</taxon>
    </lineage>
</organism>
<dbReference type="Gene3D" id="2.40.50.100">
    <property type="match status" value="1"/>
</dbReference>
<gene>
    <name evidence="10" type="primary">bepF_3</name>
    <name evidence="10" type="ORF">Pan181_31360</name>
</gene>
<dbReference type="InterPro" id="IPR058626">
    <property type="entry name" value="MdtA-like_b-barrel"/>
</dbReference>
<dbReference type="EMBL" id="CP036278">
    <property type="protein sequence ID" value="QDU56924.1"/>
    <property type="molecule type" value="Genomic_DNA"/>
</dbReference>
<dbReference type="Pfam" id="PF25876">
    <property type="entry name" value="HH_MFP_RND"/>
    <property type="match status" value="1"/>
</dbReference>
<dbReference type="Gene3D" id="2.40.30.170">
    <property type="match status" value="1"/>
</dbReference>
<dbReference type="PANTHER" id="PTHR30158">
    <property type="entry name" value="ACRA/E-RELATED COMPONENT OF DRUG EFFLUX TRANSPORTER"/>
    <property type="match status" value="1"/>
</dbReference>
<sequence length="411" mass="44682" precursor="true">MPFVKLMSAMNYRSVLSVIASTVVVAVGCESSNEYVPPPPPKVTVAHPEQRQVQEYFRTVGQTRAAQTVELRSRVSGYLDAIKFVDGQLVEKGQLLFVIDKEPYEAAVQSAEAALAKAEASLDLAKRQLARTEPLVKRELDEDIADRDSAIADVQAAEAALRDAKLNLGYTEVTAPFAGRIGRHQVDLGNLVQPATTLLATIESVTPMHAYYTVSEDDLLRFMKIKEAGDMQTAREVEVDMSIGNEEDYAFHGRFDFGQFGVDPGTGTAECRAAFENEQEKLQPGLFVHLRIPVGEPRPRLVIPENAIGTNQRGDYLLVVNDENEVVFRPVELGESLENERVVLSGVEAGDKVIVEGLQRARPGSKVVPEEKGAAEATTQEDSSAGDDAKAAEPADTDDESDEGEPTPAAE</sequence>
<keyword evidence="11" id="KW-1185">Reference proteome</keyword>
<evidence type="ECO:0000256" key="5">
    <source>
        <dbReference type="SAM" id="SignalP"/>
    </source>
</evidence>
<feature type="domain" description="Multidrug resistance protein MdtA-like C-terminal permuted SH3" evidence="9">
    <location>
        <begin position="301"/>
        <end position="360"/>
    </location>
</feature>
<dbReference type="NCBIfam" id="TIGR01730">
    <property type="entry name" value="RND_mfp"/>
    <property type="match status" value="1"/>
</dbReference>
<evidence type="ECO:0000259" key="7">
    <source>
        <dbReference type="Pfam" id="PF25917"/>
    </source>
</evidence>
<name>A0A518AQD3_9BACT</name>
<evidence type="ECO:0000256" key="4">
    <source>
        <dbReference type="SAM" id="MobiDB-lite"/>
    </source>
</evidence>
<dbReference type="Gene3D" id="1.10.287.470">
    <property type="entry name" value="Helix hairpin bin"/>
    <property type="match status" value="1"/>
</dbReference>
<evidence type="ECO:0000256" key="3">
    <source>
        <dbReference type="SAM" id="Coils"/>
    </source>
</evidence>
<evidence type="ECO:0000259" key="6">
    <source>
        <dbReference type="Pfam" id="PF25876"/>
    </source>
</evidence>
<feature type="coiled-coil region" evidence="3">
    <location>
        <begin position="108"/>
        <end position="167"/>
    </location>
</feature>
<feature type="domain" description="Multidrug resistance protein MdtA-like alpha-helical hairpin" evidence="6">
    <location>
        <begin position="108"/>
        <end position="171"/>
    </location>
</feature>
<evidence type="ECO:0000256" key="2">
    <source>
        <dbReference type="ARBA" id="ARBA00009477"/>
    </source>
</evidence>
<feature type="signal peptide" evidence="5">
    <location>
        <begin position="1"/>
        <end position="26"/>
    </location>
</feature>
<evidence type="ECO:0000259" key="8">
    <source>
        <dbReference type="Pfam" id="PF25944"/>
    </source>
</evidence>
<dbReference type="InterPro" id="IPR058625">
    <property type="entry name" value="MdtA-like_BSH"/>
</dbReference>
<evidence type="ECO:0000313" key="10">
    <source>
        <dbReference type="EMBL" id="QDU56924.1"/>
    </source>
</evidence>
<evidence type="ECO:0000313" key="11">
    <source>
        <dbReference type="Proteomes" id="UP000315750"/>
    </source>
</evidence>
<dbReference type="Gene3D" id="2.40.420.20">
    <property type="match status" value="1"/>
</dbReference>
<dbReference type="PANTHER" id="PTHR30158:SF10">
    <property type="entry name" value="CATION EFFLUX PUMP"/>
    <property type="match status" value="1"/>
</dbReference>
<dbReference type="AlphaFoldDB" id="A0A518AQD3"/>
<dbReference type="PROSITE" id="PS51257">
    <property type="entry name" value="PROKAR_LIPOPROTEIN"/>
    <property type="match status" value="1"/>
</dbReference>
<dbReference type="Pfam" id="PF25967">
    <property type="entry name" value="RND-MFP_C"/>
    <property type="match status" value="1"/>
</dbReference>
<feature type="domain" description="Multidrug resistance protein MdtA-like barrel-sandwich hybrid" evidence="7">
    <location>
        <begin position="68"/>
        <end position="198"/>
    </location>
</feature>
<dbReference type="GO" id="GO:0046677">
    <property type="term" value="P:response to antibiotic"/>
    <property type="evidence" value="ECO:0007669"/>
    <property type="project" value="TreeGrafter"/>
</dbReference>
<keyword evidence="5" id="KW-0732">Signal</keyword>
<evidence type="ECO:0000259" key="9">
    <source>
        <dbReference type="Pfam" id="PF25967"/>
    </source>
</evidence>
<comment type="subcellular location">
    <subcellularLocation>
        <location evidence="1">Cell envelope</location>
    </subcellularLocation>
</comment>
<evidence type="ECO:0000256" key="1">
    <source>
        <dbReference type="ARBA" id="ARBA00004196"/>
    </source>
</evidence>
<dbReference type="InterPro" id="IPR058624">
    <property type="entry name" value="MdtA-like_HH"/>
</dbReference>
<dbReference type="InterPro" id="IPR006143">
    <property type="entry name" value="RND_pump_MFP"/>
</dbReference>
<keyword evidence="3" id="KW-0175">Coiled coil</keyword>